<dbReference type="Proteomes" id="UP000265955">
    <property type="component" value="Unassembled WGS sequence"/>
</dbReference>
<dbReference type="Gene3D" id="2.40.160.10">
    <property type="entry name" value="Porin"/>
    <property type="match status" value="1"/>
</dbReference>
<evidence type="ECO:0000256" key="9">
    <source>
        <dbReference type="ARBA" id="ARBA00023136"/>
    </source>
</evidence>
<evidence type="ECO:0000256" key="3">
    <source>
        <dbReference type="ARBA" id="ARBA00022448"/>
    </source>
</evidence>
<dbReference type="AlphaFoldDB" id="A0A3A3FYU6"/>
<evidence type="ECO:0000313" key="14">
    <source>
        <dbReference type="Proteomes" id="UP000265955"/>
    </source>
</evidence>
<proteinExistence type="predicted"/>
<keyword evidence="6 11" id="KW-0732">Signal</keyword>
<organism evidence="13 14">
    <name type="scientific">Noviherbaspirillum saxi</name>
    <dbReference type="NCBI Taxonomy" id="2320863"/>
    <lineage>
        <taxon>Bacteria</taxon>
        <taxon>Pseudomonadati</taxon>
        <taxon>Pseudomonadota</taxon>
        <taxon>Betaproteobacteria</taxon>
        <taxon>Burkholderiales</taxon>
        <taxon>Oxalobacteraceae</taxon>
        <taxon>Noviherbaspirillum</taxon>
    </lineage>
</organism>
<dbReference type="Pfam" id="PF13609">
    <property type="entry name" value="Porin_4"/>
    <property type="match status" value="1"/>
</dbReference>
<sequence length="363" mass="38408">MIQTGGRIGAAALMALGLAVSASNTLAQANTSVQIYGIVDAGVEYLNGVADGGTKRTLFRLNPSNQVASRLGIRGKEDLGGGTSAVFNLENGFSPDTGTTLQNGRLFGRAAVVGLEGNWGSVLIGRQRNTIFDLTLIYDPMAYGTYGFTATDNAFFTQRPDNSIKYTFRQGPISASALYSFGRDALTGAPPGSQSEVPGASKIGRQVGANVNYAAGPLSVGIGYDQQHGVTAALQSEIDRRLFVGASYVISGTKLYAGFQRRNNDIPAIDLRSDLYWLGVKQALTSNLGFIASLSHTKEKHSPNKATLLGTSLYYDFSKRTQLYLNVGRSTNSGTSAQGVTGTTFALPGQNMTGIVTGVMHRF</sequence>
<accession>A0A3A3FYU6</accession>
<dbReference type="RefSeq" id="WP_119772156.1">
    <property type="nucleotide sequence ID" value="NZ_QYUO01000003.1"/>
</dbReference>
<evidence type="ECO:0000256" key="6">
    <source>
        <dbReference type="ARBA" id="ARBA00022729"/>
    </source>
</evidence>
<dbReference type="GO" id="GO:0006811">
    <property type="term" value="P:monoatomic ion transport"/>
    <property type="evidence" value="ECO:0007669"/>
    <property type="project" value="UniProtKB-KW"/>
</dbReference>
<evidence type="ECO:0000256" key="1">
    <source>
        <dbReference type="ARBA" id="ARBA00004571"/>
    </source>
</evidence>
<dbReference type="GO" id="GO:0015288">
    <property type="term" value="F:porin activity"/>
    <property type="evidence" value="ECO:0007669"/>
    <property type="project" value="UniProtKB-KW"/>
</dbReference>
<evidence type="ECO:0000256" key="5">
    <source>
        <dbReference type="ARBA" id="ARBA00022692"/>
    </source>
</evidence>
<evidence type="ECO:0000256" key="4">
    <source>
        <dbReference type="ARBA" id="ARBA00022452"/>
    </source>
</evidence>
<dbReference type="PANTHER" id="PTHR34501:SF9">
    <property type="entry name" value="MAJOR OUTER MEMBRANE PROTEIN P.IA"/>
    <property type="match status" value="1"/>
</dbReference>
<evidence type="ECO:0000313" key="13">
    <source>
        <dbReference type="EMBL" id="RJF92269.1"/>
    </source>
</evidence>
<feature type="domain" description="Porin" evidence="12">
    <location>
        <begin position="17"/>
        <end position="334"/>
    </location>
</feature>
<dbReference type="GO" id="GO:0009279">
    <property type="term" value="C:cell outer membrane"/>
    <property type="evidence" value="ECO:0007669"/>
    <property type="project" value="UniProtKB-SubCell"/>
</dbReference>
<evidence type="ECO:0000259" key="12">
    <source>
        <dbReference type="Pfam" id="PF13609"/>
    </source>
</evidence>
<feature type="signal peptide" evidence="11">
    <location>
        <begin position="1"/>
        <end position="27"/>
    </location>
</feature>
<dbReference type="InterPro" id="IPR033900">
    <property type="entry name" value="Gram_neg_porin_domain"/>
</dbReference>
<keyword evidence="5" id="KW-0812">Transmembrane</keyword>
<evidence type="ECO:0000256" key="11">
    <source>
        <dbReference type="SAM" id="SignalP"/>
    </source>
</evidence>
<keyword evidence="8" id="KW-0626">Porin</keyword>
<evidence type="ECO:0000256" key="10">
    <source>
        <dbReference type="ARBA" id="ARBA00023237"/>
    </source>
</evidence>
<protein>
    <submittedName>
        <fullName evidence="13">Porin</fullName>
    </submittedName>
</protein>
<comment type="subunit">
    <text evidence="2">Homotrimer.</text>
</comment>
<evidence type="ECO:0000256" key="2">
    <source>
        <dbReference type="ARBA" id="ARBA00011233"/>
    </source>
</evidence>
<feature type="chain" id="PRO_5017302411" evidence="11">
    <location>
        <begin position="28"/>
        <end position="363"/>
    </location>
</feature>
<evidence type="ECO:0000256" key="8">
    <source>
        <dbReference type="ARBA" id="ARBA00023114"/>
    </source>
</evidence>
<name>A0A3A3FYU6_9BURK</name>
<comment type="subcellular location">
    <subcellularLocation>
        <location evidence="1">Cell outer membrane</location>
        <topology evidence="1">Multi-pass membrane protein</topology>
    </subcellularLocation>
</comment>
<dbReference type="SUPFAM" id="SSF56935">
    <property type="entry name" value="Porins"/>
    <property type="match status" value="1"/>
</dbReference>
<keyword evidence="4" id="KW-1134">Transmembrane beta strand</keyword>
<gene>
    <name evidence="13" type="ORF">D3871_26950</name>
</gene>
<keyword evidence="3" id="KW-0813">Transport</keyword>
<comment type="caution">
    <text evidence="13">The sequence shown here is derived from an EMBL/GenBank/DDBJ whole genome shotgun (WGS) entry which is preliminary data.</text>
</comment>
<dbReference type="OrthoDB" id="8679056at2"/>
<keyword evidence="10" id="KW-0998">Cell outer membrane</keyword>
<keyword evidence="9" id="KW-0472">Membrane</keyword>
<dbReference type="CDD" id="cd00342">
    <property type="entry name" value="gram_neg_porins"/>
    <property type="match status" value="1"/>
</dbReference>
<dbReference type="PANTHER" id="PTHR34501">
    <property type="entry name" value="PROTEIN YDDL-RELATED"/>
    <property type="match status" value="1"/>
</dbReference>
<keyword evidence="14" id="KW-1185">Reference proteome</keyword>
<keyword evidence="7" id="KW-0406">Ion transport</keyword>
<dbReference type="GO" id="GO:0046930">
    <property type="term" value="C:pore complex"/>
    <property type="evidence" value="ECO:0007669"/>
    <property type="project" value="UniProtKB-KW"/>
</dbReference>
<evidence type="ECO:0000256" key="7">
    <source>
        <dbReference type="ARBA" id="ARBA00023065"/>
    </source>
</evidence>
<dbReference type="InterPro" id="IPR050298">
    <property type="entry name" value="Gram-neg_bact_OMP"/>
</dbReference>
<dbReference type="EMBL" id="QYUO01000003">
    <property type="protein sequence ID" value="RJF92269.1"/>
    <property type="molecule type" value="Genomic_DNA"/>
</dbReference>
<reference evidence="14" key="1">
    <citation type="submission" date="2018-09" db="EMBL/GenBank/DDBJ databases">
        <authorList>
            <person name="Zhu H."/>
        </authorList>
    </citation>
    <scope>NUCLEOTIDE SEQUENCE [LARGE SCALE GENOMIC DNA]</scope>
    <source>
        <strain evidence="14">K1R23-30</strain>
    </source>
</reference>
<dbReference type="InterPro" id="IPR023614">
    <property type="entry name" value="Porin_dom_sf"/>
</dbReference>